<evidence type="ECO:0000313" key="3">
    <source>
        <dbReference type="EMBL" id="VTJ85579.1"/>
    </source>
</evidence>
<dbReference type="EMBL" id="WJEC01003729">
    <property type="protein sequence ID" value="KAF7474702.1"/>
    <property type="molecule type" value="Genomic_DNA"/>
</dbReference>
<keyword evidence="4" id="KW-1185">Reference proteome</keyword>
<organism evidence="3 4">
    <name type="scientific">Marmota monax</name>
    <name type="common">Woodchuck</name>
    <dbReference type="NCBI Taxonomy" id="9995"/>
    <lineage>
        <taxon>Eukaryota</taxon>
        <taxon>Metazoa</taxon>
        <taxon>Chordata</taxon>
        <taxon>Craniata</taxon>
        <taxon>Vertebrata</taxon>
        <taxon>Euteleostomi</taxon>
        <taxon>Mammalia</taxon>
        <taxon>Eutheria</taxon>
        <taxon>Euarchontoglires</taxon>
        <taxon>Glires</taxon>
        <taxon>Rodentia</taxon>
        <taxon>Sciuromorpha</taxon>
        <taxon>Sciuridae</taxon>
        <taxon>Xerinae</taxon>
        <taxon>Marmotini</taxon>
        <taxon>Marmota</taxon>
    </lineage>
</organism>
<evidence type="ECO:0000256" key="1">
    <source>
        <dbReference type="SAM" id="MobiDB-lite"/>
    </source>
</evidence>
<evidence type="ECO:0000313" key="4">
    <source>
        <dbReference type="Proteomes" id="UP000335636"/>
    </source>
</evidence>
<evidence type="ECO:0000313" key="2">
    <source>
        <dbReference type="EMBL" id="KAF7474702.1"/>
    </source>
</evidence>
<feature type="compositionally biased region" description="Basic and acidic residues" evidence="1">
    <location>
        <begin position="1"/>
        <end position="10"/>
    </location>
</feature>
<protein>
    <submittedName>
        <fullName evidence="3">Uncharacterized protein</fullName>
    </submittedName>
</protein>
<feature type="region of interest" description="Disordered" evidence="1">
    <location>
        <begin position="1"/>
        <end position="25"/>
    </location>
</feature>
<gene>
    <name evidence="2" type="ORF">GHT09_014536</name>
    <name evidence="3" type="ORF">MONAX_5E016688</name>
</gene>
<reference evidence="2" key="2">
    <citation type="submission" date="2020-08" db="EMBL/GenBank/DDBJ databases">
        <authorList>
            <person name="Shumante A."/>
            <person name="Zimin A.V."/>
            <person name="Puiu D."/>
            <person name="Salzberg S.L."/>
        </authorList>
    </citation>
    <scope>NUCLEOTIDE SEQUENCE</scope>
    <source>
        <strain evidence="2">WC2-LM</strain>
        <tissue evidence="2">Liver</tissue>
    </source>
</reference>
<sequence>MAPQEKHSSEDSGSGASAPKLQAGEPRGFTLFGGQLCPLLKLSPLLPPIAPLVVDITTCTLERTLANMASFWLGDNPVGRLSRRTGCHPTTPAENAPEEAKLNRAPWRHSRAQTAERVRGGLEPPEL</sequence>
<accession>A0A5E4CWQ1</accession>
<dbReference type="Proteomes" id="UP000662637">
    <property type="component" value="Unassembled WGS sequence"/>
</dbReference>
<dbReference type="Proteomes" id="UP000335636">
    <property type="component" value="Unassembled WGS sequence"/>
</dbReference>
<reference evidence="3 4" key="1">
    <citation type="submission" date="2019-04" db="EMBL/GenBank/DDBJ databases">
        <authorList>
            <person name="Alioto T."/>
            <person name="Alioto T."/>
        </authorList>
    </citation>
    <scope>NUCLEOTIDE SEQUENCE [LARGE SCALE GENOMIC DNA]</scope>
</reference>
<dbReference type="AlphaFoldDB" id="A0A5E4CWQ1"/>
<proteinExistence type="predicted"/>
<name>A0A5E4CWQ1_MARMO</name>
<dbReference type="EMBL" id="CABDUW010002125">
    <property type="protein sequence ID" value="VTJ85579.1"/>
    <property type="molecule type" value="Genomic_DNA"/>
</dbReference>
<feature type="region of interest" description="Disordered" evidence="1">
    <location>
        <begin position="83"/>
        <end position="127"/>
    </location>
</feature>